<feature type="signal peptide" evidence="1">
    <location>
        <begin position="1"/>
        <end position="28"/>
    </location>
</feature>
<evidence type="ECO:0000313" key="3">
    <source>
        <dbReference type="Proteomes" id="UP001205920"/>
    </source>
</evidence>
<dbReference type="Gene3D" id="1.10.10.1280">
    <property type="entry name" value="Alpha-helical porin B/porin C"/>
    <property type="match status" value="1"/>
</dbReference>
<accession>A0AAW5HSI9</accession>
<organism evidence="2 3">
    <name type="scientific">Corynebacterium lipophilum</name>
    <dbReference type="NCBI Taxonomy" id="2804918"/>
    <lineage>
        <taxon>Bacteria</taxon>
        <taxon>Bacillati</taxon>
        <taxon>Actinomycetota</taxon>
        <taxon>Actinomycetes</taxon>
        <taxon>Mycobacteriales</taxon>
        <taxon>Corynebacteriaceae</taxon>
        <taxon>Corynebacterium</taxon>
    </lineage>
</organism>
<feature type="chain" id="PRO_5043834676" description="Alpha helical Porin B" evidence="1">
    <location>
        <begin position="29"/>
        <end position="142"/>
    </location>
</feature>
<name>A0AAW5HSI9_9CORY</name>
<reference evidence="2 3" key="1">
    <citation type="submission" date="2021-01" db="EMBL/GenBank/DDBJ databases">
        <title>Identification and Characterization of Corynebacterium sp.</title>
        <authorList>
            <person name="Luo Q."/>
            <person name="Qu P."/>
            <person name="Chen Q."/>
        </authorList>
    </citation>
    <scope>NUCLEOTIDE SEQUENCE [LARGE SCALE GENOMIC DNA]</scope>
    <source>
        <strain evidence="2 3">MC-18</strain>
    </source>
</reference>
<evidence type="ECO:0008006" key="4">
    <source>
        <dbReference type="Google" id="ProtNLM"/>
    </source>
</evidence>
<proteinExistence type="predicted"/>
<dbReference type="InterPro" id="IPR041910">
    <property type="entry name" value="Alpha_h_PorB/PorC"/>
</dbReference>
<dbReference type="Pfam" id="PF11565">
    <property type="entry name" value="PorB"/>
    <property type="match status" value="1"/>
</dbReference>
<keyword evidence="3" id="KW-1185">Reference proteome</keyword>
<comment type="caution">
    <text evidence="2">The sequence shown here is derived from an EMBL/GenBank/DDBJ whole genome shotgun (WGS) entry which is preliminary data.</text>
</comment>
<evidence type="ECO:0000313" key="2">
    <source>
        <dbReference type="EMBL" id="MCO6394429.1"/>
    </source>
</evidence>
<dbReference type="RefSeq" id="WP_252931296.1">
    <property type="nucleotide sequence ID" value="NZ_JAEUWV010000005.1"/>
</dbReference>
<keyword evidence="1" id="KW-0732">Signal</keyword>
<dbReference type="Proteomes" id="UP001205920">
    <property type="component" value="Unassembled WGS sequence"/>
</dbReference>
<dbReference type="EMBL" id="JAEUWV010000005">
    <property type="protein sequence ID" value="MCO6394429.1"/>
    <property type="molecule type" value="Genomic_DNA"/>
</dbReference>
<sequence>MRISTRIAAIGVAALTGLAGLTAPAAQAQDATSLLQLVNGNVKTMNCSTLRVTLNGTGVAGKDTTRQQLVNNLNGKIGDSIALRVMSGGTVQAVADRALECGIVKPDPVQDWAKLLGSSQTNIPPQLQQLSSNLDLGQLLAR</sequence>
<protein>
    <recommendedName>
        <fullName evidence="4">Alpha helical Porin B</fullName>
    </recommendedName>
</protein>
<gene>
    <name evidence="2" type="ORF">JMN37_05460</name>
</gene>
<dbReference type="AlphaFoldDB" id="A0AAW5HSI9"/>
<dbReference type="InterPro" id="IPR021114">
    <property type="entry name" value="Porin_PorB/PorC"/>
</dbReference>
<evidence type="ECO:0000256" key="1">
    <source>
        <dbReference type="SAM" id="SignalP"/>
    </source>
</evidence>